<dbReference type="EMBL" id="SACM01000001">
    <property type="protein sequence ID" value="RVT87714.1"/>
    <property type="molecule type" value="Genomic_DNA"/>
</dbReference>
<gene>
    <name evidence="2" type="primary">yaaA</name>
    <name evidence="2" type="ORF">EOD73_01410</name>
</gene>
<dbReference type="NCBIfam" id="NF002542">
    <property type="entry name" value="PRK02101.1-3"/>
    <property type="match status" value="1"/>
</dbReference>
<protein>
    <recommendedName>
        <fullName evidence="1">UPF0246 protein EOD73_01410</fullName>
    </recommendedName>
</protein>
<keyword evidence="3" id="KW-1185">Reference proteome</keyword>
<comment type="caution">
    <text evidence="2">The sequence shown here is derived from an EMBL/GenBank/DDBJ whole genome shotgun (WGS) entry which is preliminary data.</text>
</comment>
<dbReference type="OrthoDB" id="9777133at2"/>
<sequence length="262" mass="29401">MLLLLSPAKTLDYESPIPPAWSSQSLGRPALVEQSQPLIERLRALSVSQVAELMELSPALAQLNVDRYQAWRPRHTEANSRAALLAFNGDVYEGLDAASFTTDDIAQAQARLLILSGLYGLLRPLDRLQPYRLEMGRPLATDRGPNLYAYWGDQLAHAIQKRAAQQTVPVVVNLASQEYFKAARRPALKAPVVDCVFEDDQGKGPKVISFFAKRARGLMARWVLRERIDHPDALRAFSGEGYAWQREASSPSRFVFRRTHPH</sequence>
<name>A0A3S2UGX0_9BURK</name>
<dbReference type="GO" id="GO:0005829">
    <property type="term" value="C:cytosol"/>
    <property type="evidence" value="ECO:0007669"/>
    <property type="project" value="TreeGrafter"/>
</dbReference>
<proteinExistence type="inferred from homology"/>
<accession>A0A3S2UGX0</accession>
<dbReference type="Proteomes" id="UP000288587">
    <property type="component" value="Unassembled WGS sequence"/>
</dbReference>
<dbReference type="RefSeq" id="WP_127680170.1">
    <property type="nucleotide sequence ID" value="NZ_SACM01000001.1"/>
</dbReference>
<dbReference type="InterPro" id="IPR005583">
    <property type="entry name" value="YaaA"/>
</dbReference>
<reference evidence="2 3" key="1">
    <citation type="submission" date="2019-01" db="EMBL/GenBank/DDBJ databases">
        <authorList>
            <person name="Chen W.-M."/>
        </authorList>
    </citation>
    <scope>NUCLEOTIDE SEQUENCE [LARGE SCALE GENOMIC DNA]</scope>
    <source>
        <strain evidence="2 3">CCP-18</strain>
    </source>
</reference>
<dbReference type="PANTHER" id="PTHR30283:SF4">
    <property type="entry name" value="PEROXIDE STRESS RESISTANCE PROTEIN YAAA"/>
    <property type="match status" value="1"/>
</dbReference>
<dbReference type="HAMAP" id="MF_00652">
    <property type="entry name" value="UPF0246"/>
    <property type="match status" value="1"/>
</dbReference>
<dbReference type="PANTHER" id="PTHR30283">
    <property type="entry name" value="PEROXIDE STRESS RESPONSE PROTEIN YAAA"/>
    <property type="match status" value="1"/>
</dbReference>
<dbReference type="AlphaFoldDB" id="A0A3S2UGX0"/>
<dbReference type="GO" id="GO:0033194">
    <property type="term" value="P:response to hydroperoxide"/>
    <property type="evidence" value="ECO:0007669"/>
    <property type="project" value="TreeGrafter"/>
</dbReference>
<evidence type="ECO:0000256" key="1">
    <source>
        <dbReference type="HAMAP-Rule" id="MF_00652"/>
    </source>
</evidence>
<evidence type="ECO:0000313" key="2">
    <source>
        <dbReference type="EMBL" id="RVT87714.1"/>
    </source>
</evidence>
<evidence type="ECO:0000313" key="3">
    <source>
        <dbReference type="Proteomes" id="UP000288587"/>
    </source>
</evidence>
<organism evidence="2 3">
    <name type="scientific">Inhella crocodyli</name>
    <dbReference type="NCBI Taxonomy" id="2499851"/>
    <lineage>
        <taxon>Bacteria</taxon>
        <taxon>Pseudomonadati</taxon>
        <taxon>Pseudomonadota</taxon>
        <taxon>Betaproteobacteria</taxon>
        <taxon>Burkholderiales</taxon>
        <taxon>Sphaerotilaceae</taxon>
        <taxon>Inhella</taxon>
    </lineage>
</organism>
<comment type="similarity">
    <text evidence="1">Belongs to the UPF0246 family.</text>
</comment>
<dbReference type="Pfam" id="PF03883">
    <property type="entry name" value="H2O2_YaaD"/>
    <property type="match status" value="1"/>
</dbReference>